<dbReference type="GO" id="GO:0044782">
    <property type="term" value="P:cilium organization"/>
    <property type="evidence" value="ECO:0007669"/>
    <property type="project" value="TreeGrafter"/>
</dbReference>
<evidence type="ECO:0000256" key="12">
    <source>
        <dbReference type="ARBA" id="ARBA00023273"/>
    </source>
</evidence>
<reference evidence="13" key="1">
    <citation type="submission" date="2022-03" db="EMBL/GenBank/DDBJ databases">
        <authorList>
            <person name="Martin C."/>
        </authorList>
    </citation>
    <scope>NUCLEOTIDE SEQUENCE</scope>
</reference>
<dbReference type="GO" id="GO:0097541">
    <property type="term" value="C:axonemal basal plate"/>
    <property type="evidence" value="ECO:0007669"/>
    <property type="project" value="TreeGrafter"/>
</dbReference>
<dbReference type="Proteomes" id="UP000749559">
    <property type="component" value="Unassembled WGS sequence"/>
</dbReference>
<sequence>MASCMTELHLWTLRNQTIVSDGDVGCYTYHERGETVSVVDQPYYQQKQQYTEGRGTTWAPKTKRPDKLRDAIKEAEDLLSGQPCVSCLWTSRYSLQILLANGTILNYSVNPNSGDVERITIDKSLVGKLSADVFTDVIVTDAYFIMSYMERGKLDFVYFNKKSQEGGAKKQEKISTLDPKVSQIDLPGPTGRRLKRSLSANVNQNMVLVWWHTASEEAWPWSPMSSDIERANMILLSIVGSKVDIAAFIRTEYDPVDVSFSCLQPHQIFSVEQSSNAVGEHTVDITVYEHVRNKLQRAAVTTVPLKSSVVCQARNHGEDRQLLGLQDNTLVLHDDLRKITQMTQADVEVSVVCWHPEDTIFCVCSKTGDIQLFDMALSPLLTKMVSETPVTKNVLSLAPYFRSPPRVCSVEWCNFPCEAPGIDTTEPLLIHFDRGPLGLLLFQGGAMNGSVLTPLHLLNHYCRHRQMDQAVNLCSSLNWDSDGPSCYTVLSKVMNCLLKMSLNPDREAQLETCLGCFYAPCRPLSEVTVLEYRDQISRLARRFFHHLLRYSRFEKAFLLAVDIGSRDLFMDIYHVAKDRGELALAAAAKRKADQIEAQTVGPYGVEGYGELGPDPYWSGEVSLEPNGLVEQLDSMHAPQARQAPQTHSQYVQQLERGEDMARLNPAQLQAQFAPPIDPNSVTIQEEEEIDETSGTVKVIHFGMV</sequence>
<evidence type="ECO:0000256" key="1">
    <source>
        <dbReference type="ARBA" id="ARBA00004236"/>
    </source>
</evidence>
<name>A0A8S4PGT4_OWEFU</name>
<keyword evidence="6" id="KW-0853">WD repeat</keyword>
<keyword evidence="9" id="KW-0969">Cilium</keyword>
<dbReference type="OrthoDB" id="10013020at2759"/>
<comment type="subcellular location">
    <subcellularLocation>
        <location evidence="1">Cell membrane</location>
    </subcellularLocation>
    <subcellularLocation>
        <location evidence="2">Cytoplasm</location>
        <location evidence="2">Cytoskeleton</location>
        <location evidence="2">Cilium axoneme</location>
    </subcellularLocation>
</comment>
<dbReference type="GO" id="GO:0007399">
    <property type="term" value="P:nervous system development"/>
    <property type="evidence" value="ECO:0007669"/>
    <property type="project" value="TreeGrafter"/>
</dbReference>
<evidence type="ECO:0000256" key="5">
    <source>
        <dbReference type="ARBA" id="ARBA00022490"/>
    </source>
</evidence>
<keyword evidence="11" id="KW-0206">Cytoskeleton</keyword>
<dbReference type="PANTHER" id="PTHR13667">
    <property type="entry name" value="HOMOLOC-13"/>
    <property type="match status" value="1"/>
</dbReference>
<evidence type="ECO:0000256" key="8">
    <source>
        <dbReference type="ARBA" id="ARBA00022794"/>
    </source>
</evidence>
<proteinExistence type="inferred from homology"/>
<comment type="caution">
    <text evidence="13">The sequence shown here is derived from an EMBL/GenBank/DDBJ whole genome shotgun (WGS) entry which is preliminary data.</text>
</comment>
<keyword evidence="10" id="KW-0472">Membrane</keyword>
<dbReference type="InterPro" id="IPR024511">
    <property type="entry name" value="Frtz"/>
</dbReference>
<evidence type="ECO:0000256" key="4">
    <source>
        <dbReference type="ARBA" id="ARBA00022475"/>
    </source>
</evidence>
<keyword evidence="8" id="KW-0970">Cilium biogenesis/degradation</keyword>
<evidence type="ECO:0000256" key="9">
    <source>
        <dbReference type="ARBA" id="ARBA00023069"/>
    </source>
</evidence>
<keyword evidence="7" id="KW-0677">Repeat</keyword>
<evidence type="ECO:0000256" key="6">
    <source>
        <dbReference type="ARBA" id="ARBA00022574"/>
    </source>
</evidence>
<dbReference type="Pfam" id="PF11768">
    <property type="entry name" value="Frtz"/>
    <property type="match status" value="1"/>
</dbReference>
<accession>A0A8S4PGT4</accession>
<dbReference type="PANTHER" id="PTHR13667:SF5">
    <property type="entry name" value="WD REPEAT-CONTAINING AND PLANAR CELL POLARITY EFFECTOR PROTEIN FRITZ HOMOLOG"/>
    <property type="match status" value="1"/>
</dbReference>
<dbReference type="InterPro" id="IPR036322">
    <property type="entry name" value="WD40_repeat_dom_sf"/>
</dbReference>
<dbReference type="GO" id="GO:0045184">
    <property type="term" value="P:establishment of protein localization"/>
    <property type="evidence" value="ECO:0007669"/>
    <property type="project" value="TreeGrafter"/>
</dbReference>
<keyword evidence="12" id="KW-0966">Cell projection</keyword>
<dbReference type="EMBL" id="CAIIXF020000008">
    <property type="protein sequence ID" value="CAH1792439.1"/>
    <property type="molecule type" value="Genomic_DNA"/>
</dbReference>
<dbReference type="AlphaFoldDB" id="A0A8S4PGT4"/>
<keyword evidence="4" id="KW-1003">Cell membrane</keyword>
<evidence type="ECO:0000256" key="3">
    <source>
        <dbReference type="ARBA" id="ARBA00006059"/>
    </source>
</evidence>
<protein>
    <submittedName>
        <fullName evidence="13">Uncharacterized protein</fullName>
    </submittedName>
</protein>
<organism evidence="13 14">
    <name type="scientific">Owenia fusiformis</name>
    <name type="common">Polychaete worm</name>
    <dbReference type="NCBI Taxonomy" id="6347"/>
    <lineage>
        <taxon>Eukaryota</taxon>
        <taxon>Metazoa</taxon>
        <taxon>Spiralia</taxon>
        <taxon>Lophotrochozoa</taxon>
        <taxon>Annelida</taxon>
        <taxon>Polychaeta</taxon>
        <taxon>Sedentaria</taxon>
        <taxon>Canalipalpata</taxon>
        <taxon>Sabellida</taxon>
        <taxon>Oweniida</taxon>
        <taxon>Oweniidae</taxon>
        <taxon>Owenia</taxon>
    </lineage>
</organism>
<evidence type="ECO:0000256" key="2">
    <source>
        <dbReference type="ARBA" id="ARBA00004430"/>
    </source>
</evidence>
<evidence type="ECO:0000256" key="10">
    <source>
        <dbReference type="ARBA" id="ARBA00023136"/>
    </source>
</evidence>
<keyword evidence="14" id="KW-1185">Reference proteome</keyword>
<gene>
    <name evidence="13" type="ORF">OFUS_LOCUS17401</name>
</gene>
<evidence type="ECO:0000256" key="11">
    <source>
        <dbReference type="ARBA" id="ARBA00023212"/>
    </source>
</evidence>
<dbReference type="GO" id="GO:0005886">
    <property type="term" value="C:plasma membrane"/>
    <property type="evidence" value="ECO:0007669"/>
    <property type="project" value="UniProtKB-SubCell"/>
</dbReference>
<dbReference type="SUPFAM" id="SSF50978">
    <property type="entry name" value="WD40 repeat-like"/>
    <property type="match status" value="1"/>
</dbReference>
<evidence type="ECO:0000256" key="7">
    <source>
        <dbReference type="ARBA" id="ARBA00022737"/>
    </source>
</evidence>
<comment type="similarity">
    <text evidence="3">Belongs to the WD repeat fritz family.</text>
</comment>
<evidence type="ECO:0000313" key="14">
    <source>
        <dbReference type="Proteomes" id="UP000749559"/>
    </source>
</evidence>
<evidence type="ECO:0000313" key="13">
    <source>
        <dbReference type="EMBL" id="CAH1792439.1"/>
    </source>
</evidence>
<keyword evidence="5" id="KW-0963">Cytoplasm</keyword>